<dbReference type="Proteomes" id="UP000218418">
    <property type="component" value="Chromosome"/>
</dbReference>
<name>A0A1Z4LM71_9CYAN</name>
<dbReference type="AlphaFoldDB" id="A0A1Z4LM71"/>
<dbReference type="EMBL" id="AP018227">
    <property type="protein sequence ID" value="BAY82325.1"/>
    <property type="molecule type" value="Genomic_DNA"/>
</dbReference>
<accession>A0A1Z4LM71</accession>
<keyword evidence="2" id="KW-1185">Reference proteome</keyword>
<evidence type="ECO:0000313" key="2">
    <source>
        <dbReference type="Proteomes" id="UP000218418"/>
    </source>
</evidence>
<protein>
    <submittedName>
        <fullName evidence="1">Uncharacterized protein</fullName>
    </submittedName>
</protein>
<gene>
    <name evidence="1" type="ORF">NIES267_18040</name>
</gene>
<sequence length="146" mass="15455">MLYRFAIASGLLFTSFINFIPTALAQVKFSNLSPGVVEAQGVDLKVLESVVPANINVNVPSGTTAQITVLSPSFASGPSKDPSGTKKVGFVEFGSNRLSSDGNNNTITLPAEDTNLEVGLRVERPVSFTPGTYNYFVNLSVTIAPQ</sequence>
<evidence type="ECO:0000313" key="1">
    <source>
        <dbReference type="EMBL" id="BAY82325.1"/>
    </source>
</evidence>
<reference evidence="1 2" key="1">
    <citation type="submission" date="2017-06" db="EMBL/GenBank/DDBJ databases">
        <title>Genome sequencing of cyanobaciteial culture collection at National Institute for Environmental Studies (NIES).</title>
        <authorList>
            <person name="Hirose Y."/>
            <person name="Shimura Y."/>
            <person name="Fujisawa T."/>
            <person name="Nakamura Y."/>
            <person name="Kawachi M."/>
        </authorList>
    </citation>
    <scope>NUCLEOTIDE SEQUENCE [LARGE SCALE GENOMIC DNA]</scope>
    <source>
        <strain evidence="1 2">NIES-267</strain>
    </source>
</reference>
<dbReference type="OrthoDB" id="487216at2"/>
<organism evidence="1 2">
    <name type="scientific">Calothrix parasitica NIES-267</name>
    <dbReference type="NCBI Taxonomy" id="1973488"/>
    <lineage>
        <taxon>Bacteria</taxon>
        <taxon>Bacillati</taxon>
        <taxon>Cyanobacteriota</taxon>
        <taxon>Cyanophyceae</taxon>
        <taxon>Nostocales</taxon>
        <taxon>Calotrichaceae</taxon>
        <taxon>Calothrix</taxon>
    </lineage>
</organism>
<proteinExistence type="predicted"/>